<dbReference type="PANTHER" id="PTHR46300:SF6">
    <property type="entry name" value="CYTOCHROME P450 2C30"/>
    <property type="match status" value="1"/>
</dbReference>
<dbReference type="SUPFAM" id="SSF48264">
    <property type="entry name" value="Cytochrome P450"/>
    <property type="match status" value="1"/>
</dbReference>
<keyword evidence="2 5" id="KW-0479">Metal-binding</keyword>
<dbReference type="Pfam" id="PF00067">
    <property type="entry name" value="p450"/>
    <property type="match status" value="1"/>
</dbReference>
<feature type="transmembrane region" description="Helical" evidence="7">
    <location>
        <begin position="6"/>
        <end position="23"/>
    </location>
</feature>
<evidence type="ECO:0000256" key="1">
    <source>
        <dbReference type="ARBA" id="ARBA00010617"/>
    </source>
</evidence>
<keyword evidence="7" id="KW-1133">Transmembrane helix</keyword>
<feature type="compositionally biased region" description="Basic residues" evidence="6">
    <location>
        <begin position="703"/>
        <end position="718"/>
    </location>
</feature>
<accession>A0AAJ0CWS7</accession>
<sequence length="1422" mass="163367">MDIPIVLLYIAIIGVPTFVYSLTRQLRKTSTPIKSPSQLRRFPGPKQFPLVGRVHDLPKGSLWRKFHEWAIAYGPIYETSMMGQRFIIISNEEMAQELLIKNGNHFSGRVQIRALIDHKTSATYVALQDRNESWKIQRKWVHAAMAAAYQENFYGRIEKELKRFMMTLILDPAKFHANTRELTGRIMSTLAWDDAALGKRYGERAIETLTQMSVSGPIVNTVTPIWHIAEFLGYNPWRKHEEAREGSMRAWWADSLRVAKARFLKGDLPGDTWSYRYCEQLVYEGNKTLEQSLDDENFAACMLGFQCMVGVITVGGPLQYFLMCMALHPQWLKRVQEEIDRVCGERLPTIGDYAELPTVRACVKETLRWRSTVPLGVPHLCETPAEYMGVPIQKGDVILACEWSLNRDEAKFPDAEMYHPERWLEPSWPTYMEPISQYPNLREGKAMHTFGWGRRSCLGPSMADYEMFMFAAYVCWGFDLSLKKCPITGEDMTFDTYSTNSRVILEPNDRPMPFHDSYLAYKRDTSRLVYLLVTASNAVLSARDVKATLNTTGKLFASEFVPAAKLIAKHMKETPCEILNLLKSVIKLRSSRYEEFQRRVSANPNFEMGKSNGSHKHFIDILSQTFDILGGEKRLKDEKARRKTKQEAETTKVDFQTMCSNVFSHLNLHGIEDSDEGSDGGSSCTTEQRNLPKRFPGKACSKGSKRKGGKGKSARKKANVSSQQKHLINKIPVEKYGIAGDDSQLEAEYFLAAAAMLEQCIELRLRCQSFWERVAYDSFHPVVAVAICEQAISMVIEAQTAVFSDFPNDDSYIKLLKKYTSGDTSNMQQPTILRISRRCDDEVCSPFLEETAVTTGSMKELLMEYTYNDLLEFIRDYQKTSTGKPTKSMQAEIRRWNPKLDLGKATGEQRRRWRRIYTIDWLYCLVGSFSETRKRIEMDSDVKVLCKVFADNSRPCHNPALKRWDEESQFFGLRQFTDAITVLIRQADEAKMQDSISPYLVFNLQCIVDSCTVSLGWKIDVAGDIILGRPADKGGSVDWMRRFTCANTCEHHLGVSRSIELLLKVFKSHESPSFYIGHITLSTFWKSFLTHHQIMVDLVKEEIPCIKKSGQDWQVNEHRFWNLSPFVCASSLMQAIELFFRYAMFIWDVTPEIGYLFHLHNMLVQEGYLDRPVELLDEVGKLFMADFFGDKLPESNFSRAYRKYKNFSRPPRTEGFAHLLINSPFYKQFFMTEYFHQTKSSLLVFHEAGWNARAISATRLPNTSIKWILMKIAEKMRDQEAFDTRKHFTKMSKNGNNLRILQFDTDTERISESFLLDLTEWAIENDIFSSAALSNMNFLGITAKLLSIWIAIAEKTRTSRYEPHTECCPSTLTADDIIYSILCAALDGDDDDLLRMMAAIFDENRGERTISFAYFPMSDPSR</sequence>
<keyword evidence="4 5" id="KW-0408">Iron</keyword>
<feature type="domain" description="DUF6604" evidence="8">
    <location>
        <begin position="520"/>
        <end position="803"/>
    </location>
</feature>
<evidence type="ECO:0000256" key="7">
    <source>
        <dbReference type="SAM" id="Phobius"/>
    </source>
</evidence>
<dbReference type="GO" id="GO:0016705">
    <property type="term" value="F:oxidoreductase activity, acting on paired donors, with incorporation or reduction of molecular oxygen"/>
    <property type="evidence" value="ECO:0007669"/>
    <property type="project" value="InterPro"/>
</dbReference>
<proteinExistence type="inferred from homology"/>
<keyword evidence="7" id="KW-0472">Membrane</keyword>
<name>A0AAJ0CWS7_9HYPO</name>
<gene>
    <name evidence="9" type="ORF">QQS21_003066</name>
</gene>
<dbReference type="InterPro" id="IPR046539">
    <property type="entry name" value="DUF6604"/>
</dbReference>
<dbReference type="InterPro" id="IPR017972">
    <property type="entry name" value="Cyt_P450_CS"/>
</dbReference>
<dbReference type="PANTHER" id="PTHR46300">
    <property type="entry name" value="P450, PUTATIVE (EUROFUNG)-RELATED-RELATED"/>
    <property type="match status" value="1"/>
</dbReference>
<evidence type="ECO:0000313" key="10">
    <source>
        <dbReference type="Proteomes" id="UP001251528"/>
    </source>
</evidence>
<organism evidence="9 10">
    <name type="scientific">Conoideocrella luteorostrata</name>
    <dbReference type="NCBI Taxonomy" id="1105319"/>
    <lineage>
        <taxon>Eukaryota</taxon>
        <taxon>Fungi</taxon>
        <taxon>Dikarya</taxon>
        <taxon>Ascomycota</taxon>
        <taxon>Pezizomycotina</taxon>
        <taxon>Sordariomycetes</taxon>
        <taxon>Hypocreomycetidae</taxon>
        <taxon>Hypocreales</taxon>
        <taxon>Clavicipitaceae</taxon>
        <taxon>Conoideocrella</taxon>
    </lineage>
</organism>
<dbReference type="Proteomes" id="UP001251528">
    <property type="component" value="Unassembled WGS sequence"/>
</dbReference>
<dbReference type="InterPro" id="IPR002401">
    <property type="entry name" value="Cyt_P450_E_grp-I"/>
</dbReference>
<dbReference type="Pfam" id="PF20253">
    <property type="entry name" value="DUF6604"/>
    <property type="match status" value="1"/>
</dbReference>
<evidence type="ECO:0000259" key="8">
    <source>
        <dbReference type="Pfam" id="PF20253"/>
    </source>
</evidence>
<dbReference type="InterPro" id="IPR050364">
    <property type="entry name" value="Cytochrome_P450_fung"/>
</dbReference>
<keyword evidence="3" id="KW-0560">Oxidoreductase</keyword>
<dbReference type="EMBL" id="JASWJB010000039">
    <property type="protein sequence ID" value="KAK2608380.1"/>
    <property type="molecule type" value="Genomic_DNA"/>
</dbReference>
<dbReference type="PROSITE" id="PS00086">
    <property type="entry name" value="CYTOCHROME_P450"/>
    <property type="match status" value="1"/>
</dbReference>
<dbReference type="Gene3D" id="1.10.630.10">
    <property type="entry name" value="Cytochrome P450"/>
    <property type="match status" value="1"/>
</dbReference>
<feature type="region of interest" description="Disordered" evidence="6">
    <location>
        <begin position="670"/>
        <end position="724"/>
    </location>
</feature>
<protein>
    <recommendedName>
        <fullName evidence="8">DUF6604 domain-containing protein</fullName>
    </recommendedName>
</protein>
<comment type="cofactor">
    <cofactor evidence="5">
        <name>heme</name>
        <dbReference type="ChEBI" id="CHEBI:30413"/>
    </cofactor>
</comment>
<keyword evidence="7" id="KW-0812">Transmembrane</keyword>
<comment type="caution">
    <text evidence="9">The sequence shown here is derived from an EMBL/GenBank/DDBJ whole genome shotgun (WGS) entry which is preliminary data.</text>
</comment>
<dbReference type="GO" id="GO:0004497">
    <property type="term" value="F:monooxygenase activity"/>
    <property type="evidence" value="ECO:0007669"/>
    <property type="project" value="InterPro"/>
</dbReference>
<reference evidence="9" key="1">
    <citation type="submission" date="2023-06" db="EMBL/GenBank/DDBJ databases">
        <title>Conoideocrella luteorostrata (Hypocreales: Clavicipitaceae), a potential biocontrol fungus for elongate hemlock scale in United States Christmas tree production areas.</title>
        <authorList>
            <person name="Barrett H."/>
            <person name="Lovett B."/>
            <person name="Macias A.M."/>
            <person name="Stajich J.E."/>
            <person name="Kasson M.T."/>
        </authorList>
    </citation>
    <scope>NUCLEOTIDE SEQUENCE</scope>
    <source>
        <strain evidence="9">ARSEF 14590</strain>
    </source>
</reference>
<feature type="binding site" description="axial binding residue" evidence="5">
    <location>
        <position position="457"/>
    </location>
    <ligand>
        <name>heme</name>
        <dbReference type="ChEBI" id="CHEBI:30413"/>
    </ligand>
    <ligandPart>
        <name>Fe</name>
        <dbReference type="ChEBI" id="CHEBI:18248"/>
    </ligandPart>
</feature>
<dbReference type="PRINTS" id="PR00463">
    <property type="entry name" value="EP450I"/>
</dbReference>
<evidence type="ECO:0000256" key="5">
    <source>
        <dbReference type="PIRSR" id="PIRSR602401-1"/>
    </source>
</evidence>
<evidence type="ECO:0000256" key="6">
    <source>
        <dbReference type="SAM" id="MobiDB-lite"/>
    </source>
</evidence>
<dbReference type="InterPro" id="IPR001128">
    <property type="entry name" value="Cyt_P450"/>
</dbReference>
<evidence type="ECO:0000256" key="3">
    <source>
        <dbReference type="ARBA" id="ARBA00023002"/>
    </source>
</evidence>
<evidence type="ECO:0000256" key="4">
    <source>
        <dbReference type="ARBA" id="ARBA00023004"/>
    </source>
</evidence>
<dbReference type="GO" id="GO:0005506">
    <property type="term" value="F:iron ion binding"/>
    <property type="evidence" value="ECO:0007669"/>
    <property type="project" value="InterPro"/>
</dbReference>
<comment type="similarity">
    <text evidence="1">Belongs to the cytochrome P450 family.</text>
</comment>
<evidence type="ECO:0000313" key="9">
    <source>
        <dbReference type="EMBL" id="KAK2608380.1"/>
    </source>
</evidence>
<keyword evidence="10" id="KW-1185">Reference proteome</keyword>
<keyword evidence="5" id="KW-0349">Heme</keyword>
<dbReference type="InterPro" id="IPR036396">
    <property type="entry name" value="Cyt_P450_sf"/>
</dbReference>
<evidence type="ECO:0000256" key="2">
    <source>
        <dbReference type="ARBA" id="ARBA00022723"/>
    </source>
</evidence>
<dbReference type="GO" id="GO:0020037">
    <property type="term" value="F:heme binding"/>
    <property type="evidence" value="ECO:0007669"/>
    <property type="project" value="InterPro"/>
</dbReference>